<name>A0AAD0PVX1_PSEAV</name>
<organism evidence="1 2">
    <name type="scientific">Pseudomonas amygdali pv. lachrymans str. M301315</name>
    <dbReference type="NCBI Taxonomy" id="629260"/>
    <lineage>
        <taxon>Bacteria</taxon>
        <taxon>Pseudomonadati</taxon>
        <taxon>Pseudomonadota</taxon>
        <taxon>Gammaproteobacteria</taxon>
        <taxon>Pseudomonadales</taxon>
        <taxon>Pseudomonadaceae</taxon>
        <taxon>Pseudomonas</taxon>
        <taxon>Pseudomonas amygdali</taxon>
    </lineage>
</organism>
<dbReference type="AlphaFoldDB" id="A0AAD0PVX1"/>
<dbReference type="Proteomes" id="UP000006426">
    <property type="component" value="Plasmid pmppla107"/>
</dbReference>
<accession>A0AAD0PVX1</accession>
<gene>
    <name evidence="1" type="ORF">PLA107_031335</name>
</gene>
<evidence type="ECO:0000313" key="2">
    <source>
        <dbReference type="Proteomes" id="UP000006426"/>
    </source>
</evidence>
<evidence type="ECO:0000313" key="1">
    <source>
        <dbReference type="EMBL" id="AXH59717.1"/>
    </source>
</evidence>
<dbReference type="EMBL" id="CP031226">
    <property type="protein sequence ID" value="AXH59717.1"/>
    <property type="molecule type" value="Genomic_DNA"/>
</dbReference>
<protein>
    <submittedName>
        <fullName evidence="1">Uncharacterized protein</fullName>
    </submittedName>
</protein>
<geneLocation type="plasmid" evidence="2">
    <name>pmppla107</name>
</geneLocation>
<keyword evidence="1" id="KW-0614">Plasmid</keyword>
<proteinExistence type="predicted"/>
<dbReference type="GeneID" id="39474541"/>
<dbReference type="RefSeq" id="WP_005742031.1">
    <property type="nucleotide sequence ID" value="NZ_CP031226.1"/>
</dbReference>
<reference evidence="1 2" key="1">
    <citation type="journal article" date="2011" name="PLoS Pathog.">
        <title>Dynamic evolution of pathogenicity revealed by sequencing and comparative genomics of 19 Pseudomonas syringae isolates.</title>
        <authorList>
            <person name="Baltrus D.A."/>
            <person name="Nishimura M.T."/>
            <person name="Romanchuk A."/>
            <person name="Chang J.H."/>
            <person name="Mukhtar M.S."/>
            <person name="Cherkis K."/>
            <person name="Roach J."/>
            <person name="Grant S.R."/>
            <person name="Jones C.D."/>
            <person name="Dangl J.L."/>
        </authorList>
    </citation>
    <scope>NUCLEOTIDE SEQUENCE [LARGE SCALE GENOMIC DNA]</scope>
    <source>
        <strain evidence="1 2">M301315</strain>
    </source>
</reference>
<sequence length="103" mass="11671">MSTQELYAITYNSDGTEGRGREVTLGYTRSRAVADEIVSDPRFAKYCVMGVHNPESCKKYNVQRANVVIFESASDLWRKEDDALRESALKKLTHQEREALGLV</sequence>